<dbReference type="AlphaFoldDB" id="A0A6A8V8B7"/>
<protein>
    <submittedName>
        <fullName evidence="1">DUF1642 domain-containing protein</fullName>
    </submittedName>
</protein>
<proteinExistence type="predicted"/>
<evidence type="ECO:0000313" key="1">
    <source>
        <dbReference type="EMBL" id="MTS01347.1"/>
    </source>
</evidence>
<organism evidence="1">
    <name type="scientific">Streptococcus parasanguinis</name>
    <dbReference type="NCBI Taxonomy" id="1318"/>
    <lineage>
        <taxon>Bacteria</taxon>
        <taxon>Bacillati</taxon>
        <taxon>Bacillota</taxon>
        <taxon>Bacilli</taxon>
        <taxon>Lactobacillales</taxon>
        <taxon>Streptococcaceae</taxon>
        <taxon>Streptococcus</taxon>
    </lineage>
</organism>
<dbReference type="InterPro" id="IPR012865">
    <property type="entry name" value="DUF1642"/>
</dbReference>
<comment type="caution">
    <text evidence="1">The sequence shown here is derived from an EMBL/GenBank/DDBJ whole genome shotgun (WGS) entry which is preliminary data.</text>
</comment>
<dbReference type="Pfam" id="PF07852">
    <property type="entry name" value="DUF1642"/>
    <property type="match status" value="1"/>
</dbReference>
<dbReference type="EMBL" id="WMZE01000002">
    <property type="protein sequence ID" value="MTS01347.1"/>
    <property type="molecule type" value="Genomic_DNA"/>
</dbReference>
<dbReference type="RefSeq" id="WP_155214268.1">
    <property type="nucleotide sequence ID" value="NZ_WMZE01000002.1"/>
</dbReference>
<sequence length="233" mass="26981">MDACTKVLVYGNFDGFAHSTDDSLLISIVLDGGEKVEISEEFVVSADQMVNKYKIKLKDVIERIEKFDLATKAVWINEILNKLGSDYGLYKYYTGYKQGKIDGAIEPQKVTIPQFVADWIEYAKFEDYHLLGGMDSIAISGRKNLDEWFRDNDDNMDLFARAWLDGYTVEKEPKYTVKLKNTDDYLVKTNNDDYRFYNNIYTNRRKHTRKEIENAGFGWVFSCEGVEVEEVGK</sequence>
<name>A0A6A8V8B7_STRPA</name>
<reference evidence="1" key="1">
    <citation type="journal article" date="2019" name="Nat. Med.">
        <title>A library of human gut bacterial isolates paired with longitudinal multiomics data enables mechanistic microbiome research.</title>
        <authorList>
            <person name="Poyet M."/>
            <person name="Groussin M."/>
            <person name="Gibbons S.M."/>
            <person name="Avila-Pacheco J."/>
            <person name="Jiang X."/>
            <person name="Kearney S.M."/>
            <person name="Perrotta A.R."/>
            <person name="Berdy B."/>
            <person name="Zhao S."/>
            <person name="Lieberman T.D."/>
            <person name="Swanson P.K."/>
            <person name="Smith M."/>
            <person name="Roesemann S."/>
            <person name="Alexander J.E."/>
            <person name="Rich S.A."/>
            <person name="Livny J."/>
            <person name="Vlamakis H."/>
            <person name="Clish C."/>
            <person name="Bullock K."/>
            <person name="Deik A."/>
            <person name="Scott J."/>
            <person name="Pierce K.A."/>
            <person name="Xavier R.J."/>
            <person name="Alm E.J."/>
        </authorList>
    </citation>
    <scope>NUCLEOTIDE SEQUENCE</scope>
    <source>
        <strain evidence="1">BIOML-A6</strain>
    </source>
</reference>
<accession>A0A6A8V8B7</accession>
<gene>
    <name evidence="1" type="ORF">GMC90_05835</name>
</gene>